<keyword evidence="3" id="KW-1185">Reference proteome</keyword>
<dbReference type="Proteomes" id="UP000186817">
    <property type="component" value="Unassembled WGS sequence"/>
</dbReference>
<organism evidence="2 3">
    <name type="scientific">Symbiodinium microadriaticum</name>
    <name type="common">Dinoflagellate</name>
    <name type="synonym">Zooxanthella microadriatica</name>
    <dbReference type="NCBI Taxonomy" id="2951"/>
    <lineage>
        <taxon>Eukaryota</taxon>
        <taxon>Sar</taxon>
        <taxon>Alveolata</taxon>
        <taxon>Dinophyceae</taxon>
        <taxon>Suessiales</taxon>
        <taxon>Symbiodiniaceae</taxon>
        <taxon>Symbiodinium</taxon>
    </lineage>
</organism>
<comment type="caution">
    <text evidence="2">The sequence shown here is derived from an EMBL/GenBank/DDBJ whole genome shotgun (WGS) entry which is preliminary data.</text>
</comment>
<gene>
    <name evidence="2" type="ORF">AK812_SmicGene32641</name>
</gene>
<evidence type="ECO:0000313" key="2">
    <source>
        <dbReference type="EMBL" id="OLP86266.1"/>
    </source>
</evidence>
<feature type="compositionally biased region" description="Pro residues" evidence="1">
    <location>
        <begin position="139"/>
        <end position="148"/>
    </location>
</feature>
<protein>
    <submittedName>
        <fullName evidence="2">Uncharacterized protein</fullName>
    </submittedName>
</protein>
<sequence>MPFPFTSSLVKCFKSRCWDYSKNLLAELSRAEAESQGWYAKWTATLSDLEALRRKQTTTLAQAKAQAASLSGEPGSSLSRASLGQLLRSRAGPAAIAFAWFRASAAFCQMRRRRTAEMDKLASAHCLERLRRRLRPGGPRCPSPPPSPTASSPVPKLALDLEHLRANLK</sequence>
<evidence type="ECO:0000313" key="3">
    <source>
        <dbReference type="Proteomes" id="UP000186817"/>
    </source>
</evidence>
<reference evidence="2 3" key="1">
    <citation type="submission" date="2016-02" db="EMBL/GenBank/DDBJ databases">
        <title>Genome analysis of coral dinoflagellate symbionts highlights evolutionary adaptations to a symbiotic lifestyle.</title>
        <authorList>
            <person name="Aranda M."/>
            <person name="Li Y."/>
            <person name="Liew Y.J."/>
            <person name="Baumgarten S."/>
            <person name="Simakov O."/>
            <person name="Wilson M."/>
            <person name="Piel J."/>
            <person name="Ashoor H."/>
            <person name="Bougouffa S."/>
            <person name="Bajic V.B."/>
            <person name="Ryu T."/>
            <person name="Ravasi T."/>
            <person name="Bayer T."/>
            <person name="Micklem G."/>
            <person name="Kim H."/>
            <person name="Bhak J."/>
            <person name="Lajeunesse T.C."/>
            <person name="Voolstra C.R."/>
        </authorList>
    </citation>
    <scope>NUCLEOTIDE SEQUENCE [LARGE SCALE GENOMIC DNA]</scope>
    <source>
        <strain evidence="2 3">CCMP2467</strain>
    </source>
</reference>
<name>A0A1Q9CTM4_SYMMI</name>
<evidence type="ECO:0000256" key="1">
    <source>
        <dbReference type="SAM" id="MobiDB-lite"/>
    </source>
</evidence>
<dbReference type="AlphaFoldDB" id="A0A1Q9CTM4"/>
<proteinExistence type="predicted"/>
<feature type="region of interest" description="Disordered" evidence="1">
    <location>
        <begin position="133"/>
        <end position="156"/>
    </location>
</feature>
<dbReference type="EMBL" id="LSRX01000925">
    <property type="protein sequence ID" value="OLP86266.1"/>
    <property type="molecule type" value="Genomic_DNA"/>
</dbReference>
<accession>A0A1Q9CTM4</accession>